<organism evidence="1 2">
    <name type="scientific">Thermococcus camini</name>
    <dbReference type="NCBI Taxonomy" id="2016373"/>
    <lineage>
        <taxon>Archaea</taxon>
        <taxon>Methanobacteriati</taxon>
        <taxon>Methanobacteriota</taxon>
        <taxon>Thermococci</taxon>
        <taxon>Thermococcales</taxon>
        <taxon>Thermococcaceae</taxon>
        <taxon>Thermococcus</taxon>
    </lineage>
</organism>
<dbReference type="AlphaFoldDB" id="A0A7G2DDY9"/>
<reference evidence="1 2" key="1">
    <citation type="submission" date="2020-09" db="EMBL/GenBank/DDBJ databases">
        <authorList>
            <person name="Courtine D."/>
        </authorList>
    </citation>
    <scope>NUCLEOTIDE SEQUENCE [LARGE SCALE GENOMIC DNA]</scope>
    <source>
        <strain evidence="1 2">IRI35c</strain>
    </source>
</reference>
<keyword evidence="2" id="KW-1185">Reference proteome</keyword>
<gene>
    <name evidence="1" type="ORF">TIRI35C_2060</name>
</gene>
<dbReference type="EMBL" id="LR881183">
    <property type="protein sequence ID" value="CAD5245214.1"/>
    <property type="molecule type" value="Genomic_DNA"/>
</dbReference>
<evidence type="ECO:0000313" key="1">
    <source>
        <dbReference type="EMBL" id="CAD5245214.1"/>
    </source>
</evidence>
<dbReference type="KEGG" id="tcq:TIRI35C_2060"/>
<name>A0A7G2DDY9_9EURY</name>
<proteinExistence type="predicted"/>
<dbReference type="Proteomes" id="UP000516304">
    <property type="component" value="Chromosome TIRI35C"/>
</dbReference>
<protein>
    <submittedName>
        <fullName evidence="1">Uncharacterized protein</fullName>
    </submittedName>
</protein>
<evidence type="ECO:0000313" key="2">
    <source>
        <dbReference type="Proteomes" id="UP000516304"/>
    </source>
</evidence>
<sequence length="31" mass="3497">MGIKDGLRIVREFFNVQREVFLVTEGETVGG</sequence>
<accession>A0A7G2DDY9</accession>